<dbReference type="Proteomes" id="UP000248423">
    <property type="component" value="Unassembled WGS sequence"/>
</dbReference>
<dbReference type="EMBL" id="KZ826345">
    <property type="protein sequence ID" value="PYI07033.1"/>
    <property type="molecule type" value="Genomic_DNA"/>
</dbReference>
<evidence type="ECO:0000313" key="2">
    <source>
        <dbReference type="Proteomes" id="UP000248423"/>
    </source>
</evidence>
<sequence>IGDQQFTGLFEHNFPEYGATKAIKAKDGSYPHVKAMIYNNLDGEDGQLLRGEILIALRLMYAQVKRTRFVEHMTAPVLLFSFMGPQHARIIEAYFDGSSLVMRPTQLFDFRKKDAVSVKTFGQWYLGNPTGDTKVLWKPRS</sequence>
<name>A0A319FI69_ASPSB</name>
<proteinExistence type="predicted"/>
<organism evidence="1 2">
    <name type="scientific">Aspergillus sclerotiicarbonarius (strain CBS 121057 / IBT 28362)</name>
    <dbReference type="NCBI Taxonomy" id="1448318"/>
    <lineage>
        <taxon>Eukaryota</taxon>
        <taxon>Fungi</taxon>
        <taxon>Dikarya</taxon>
        <taxon>Ascomycota</taxon>
        <taxon>Pezizomycotina</taxon>
        <taxon>Eurotiomycetes</taxon>
        <taxon>Eurotiomycetidae</taxon>
        <taxon>Eurotiales</taxon>
        <taxon>Aspergillaceae</taxon>
        <taxon>Aspergillus</taxon>
        <taxon>Aspergillus subgen. Circumdati</taxon>
    </lineage>
</organism>
<keyword evidence="2" id="KW-1185">Reference proteome</keyword>
<dbReference type="AlphaFoldDB" id="A0A319FI69"/>
<feature type="non-terminal residue" evidence="1">
    <location>
        <position position="1"/>
    </location>
</feature>
<dbReference type="OrthoDB" id="4177740at2759"/>
<dbReference type="VEuPathDB" id="FungiDB:BO78DRAFT_314189"/>
<evidence type="ECO:0000313" key="1">
    <source>
        <dbReference type="EMBL" id="PYI07033.1"/>
    </source>
</evidence>
<reference evidence="1 2" key="1">
    <citation type="submission" date="2018-02" db="EMBL/GenBank/DDBJ databases">
        <title>The genomes of Aspergillus section Nigri reveals drivers in fungal speciation.</title>
        <authorList>
            <consortium name="DOE Joint Genome Institute"/>
            <person name="Vesth T.C."/>
            <person name="Nybo J."/>
            <person name="Theobald S."/>
            <person name="Brandl J."/>
            <person name="Frisvad J.C."/>
            <person name="Nielsen K.F."/>
            <person name="Lyhne E.K."/>
            <person name="Kogle M.E."/>
            <person name="Kuo A."/>
            <person name="Riley R."/>
            <person name="Clum A."/>
            <person name="Nolan M."/>
            <person name="Lipzen A."/>
            <person name="Salamov A."/>
            <person name="Henrissat B."/>
            <person name="Wiebenga A."/>
            <person name="De vries R.P."/>
            <person name="Grigoriev I.V."/>
            <person name="Mortensen U.H."/>
            <person name="Andersen M.R."/>
            <person name="Baker S.E."/>
        </authorList>
    </citation>
    <scope>NUCLEOTIDE SEQUENCE [LARGE SCALE GENOMIC DNA]</scope>
    <source>
        <strain evidence="1 2">CBS 121057</strain>
    </source>
</reference>
<gene>
    <name evidence="1" type="ORF">BO78DRAFT_314189</name>
</gene>
<accession>A0A319FI69</accession>
<protein>
    <submittedName>
        <fullName evidence="1">Uncharacterized protein</fullName>
    </submittedName>
</protein>